<evidence type="ECO:0000313" key="2">
    <source>
        <dbReference type="EMBL" id="QXN95956.1"/>
    </source>
</evidence>
<name>A0ABX8S7U5_NOCIO</name>
<evidence type="ECO:0000256" key="1">
    <source>
        <dbReference type="SAM" id="MobiDB-lite"/>
    </source>
</evidence>
<dbReference type="Pfam" id="PF01183">
    <property type="entry name" value="Glyco_hydro_25"/>
    <property type="match status" value="1"/>
</dbReference>
<dbReference type="GO" id="GO:0016787">
    <property type="term" value="F:hydrolase activity"/>
    <property type="evidence" value="ECO:0007669"/>
    <property type="project" value="UniProtKB-KW"/>
</dbReference>
<gene>
    <name evidence="2" type="ORF">KV110_33330</name>
</gene>
<proteinExistence type="predicted"/>
<accession>A0ABX8S7U5</accession>
<keyword evidence="3" id="KW-1185">Reference proteome</keyword>
<reference evidence="2 3" key="1">
    <citation type="submission" date="2021-07" db="EMBL/GenBank/DDBJ databases">
        <title>Whole Genome Sequence of Nocardia Iowensis.</title>
        <authorList>
            <person name="Lamm A."/>
            <person name="Collins-Fairclough A.M."/>
            <person name="Bunk B."/>
            <person name="Sproer C."/>
        </authorList>
    </citation>
    <scope>NUCLEOTIDE SEQUENCE [LARGE SCALE GENOMIC DNA]</scope>
    <source>
        <strain evidence="2 3">NRRL 5646</strain>
    </source>
</reference>
<dbReference type="CDD" id="cd00599">
    <property type="entry name" value="GH25_muramidase"/>
    <property type="match status" value="1"/>
</dbReference>
<dbReference type="Proteomes" id="UP000694257">
    <property type="component" value="Chromosome"/>
</dbReference>
<dbReference type="PROSITE" id="PS51904">
    <property type="entry name" value="GLYCOSYL_HYDROL_F25_2"/>
    <property type="match status" value="1"/>
</dbReference>
<evidence type="ECO:0000313" key="3">
    <source>
        <dbReference type="Proteomes" id="UP000694257"/>
    </source>
</evidence>
<feature type="region of interest" description="Disordered" evidence="1">
    <location>
        <begin position="246"/>
        <end position="265"/>
    </location>
</feature>
<dbReference type="InterPro" id="IPR002053">
    <property type="entry name" value="Glyco_hydro_25"/>
</dbReference>
<organism evidence="2 3">
    <name type="scientific">Nocardia iowensis</name>
    <dbReference type="NCBI Taxonomy" id="204891"/>
    <lineage>
        <taxon>Bacteria</taxon>
        <taxon>Bacillati</taxon>
        <taxon>Actinomycetota</taxon>
        <taxon>Actinomycetes</taxon>
        <taxon>Mycobacteriales</taxon>
        <taxon>Nocardiaceae</taxon>
        <taxon>Nocardia</taxon>
    </lineage>
</organism>
<dbReference type="EMBL" id="CP078145">
    <property type="protein sequence ID" value="QXN95956.1"/>
    <property type="molecule type" value="Genomic_DNA"/>
</dbReference>
<keyword evidence="2" id="KW-0378">Hydrolase</keyword>
<sequence>MTEFGIDISNHQGEFDFARAAAEGMTYATHKISEGTWQDPYWPRAREQMPTHFQYWGGYVYCRLDTHPDTEADALTSYADTTVPIQIDYEDLTGTPSLADLLARVEAITARGFELLPIYLPRWYWRDNMGCPDLSGLPVPIWNSHYVTGTATPAQLYPGDNHPGWEPMGGKDIAILQFSSTAAISGQLIDVNAIRGGRDQLKRLFRKDPDMQLTDIIINKDGNPVTLADLLASLDMHASWVVDQLAGPDSRHQPGPGLDPTGWPQLDGKSVVDSVAAAHDKIDAVTTVLGQVQNKIQTILEHLDSDPYAGRHRAQETE</sequence>
<protein>
    <submittedName>
        <fullName evidence="2">Glycoside hydrolase family 25 protein</fullName>
    </submittedName>
</protein>